<dbReference type="AlphaFoldDB" id="A0A9Q8L8A7"/>
<dbReference type="GeneID" id="71980381"/>
<keyword evidence="8" id="KW-1185">Reference proteome</keyword>
<comment type="subcellular location">
    <subcellularLocation>
        <location evidence="1">Membrane</location>
        <topology evidence="1">Multi-pass membrane protein</topology>
    </subcellularLocation>
</comment>
<dbReference type="FunFam" id="1.20.1540.10:FF:000004">
    <property type="entry name" value="Transmembrane protein 115"/>
    <property type="match status" value="1"/>
</dbReference>
<keyword evidence="3 6" id="KW-1133">Transmembrane helix</keyword>
<accession>A0A9Q8L8A7</accession>
<dbReference type="GO" id="GO:0016020">
    <property type="term" value="C:membrane"/>
    <property type="evidence" value="ECO:0007669"/>
    <property type="project" value="UniProtKB-SubCell"/>
</dbReference>
<dbReference type="EMBL" id="CP090163">
    <property type="protein sequence ID" value="UJO12627.1"/>
    <property type="molecule type" value="Genomic_DNA"/>
</dbReference>
<organism evidence="7 8">
    <name type="scientific">Passalora fulva</name>
    <name type="common">Tomato leaf mold</name>
    <name type="synonym">Cladosporium fulvum</name>
    <dbReference type="NCBI Taxonomy" id="5499"/>
    <lineage>
        <taxon>Eukaryota</taxon>
        <taxon>Fungi</taxon>
        <taxon>Dikarya</taxon>
        <taxon>Ascomycota</taxon>
        <taxon>Pezizomycotina</taxon>
        <taxon>Dothideomycetes</taxon>
        <taxon>Dothideomycetidae</taxon>
        <taxon>Mycosphaerellales</taxon>
        <taxon>Mycosphaerellaceae</taxon>
        <taxon>Fulvia</taxon>
    </lineage>
</organism>
<evidence type="ECO:0000256" key="6">
    <source>
        <dbReference type="SAM" id="Phobius"/>
    </source>
</evidence>
<dbReference type="OrthoDB" id="73612at2759"/>
<dbReference type="GO" id="GO:0006890">
    <property type="term" value="P:retrograde vesicle-mediated transport, Golgi to endoplasmic reticulum"/>
    <property type="evidence" value="ECO:0007669"/>
    <property type="project" value="InterPro"/>
</dbReference>
<evidence type="ECO:0000256" key="5">
    <source>
        <dbReference type="SAM" id="MobiDB-lite"/>
    </source>
</evidence>
<protein>
    <submittedName>
        <fullName evidence="7">Rhomboid-like protein 19</fullName>
    </submittedName>
</protein>
<dbReference type="PANTHER" id="PTHR13377:SF3">
    <property type="entry name" value="TRANSMEMBRANE PROTEIN 115"/>
    <property type="match status" value="1"/>
</dbReference>
<dbReference type="OMA" id="EIHFWEV"/>
<reference evidence="7" key="1">
    <citation type="submission" date="2021-12" db="EMBL/GenBank/DDBJ databases">
        <authorList>
            <person name="Zaccaron A."/>
            <person name="Stergiopoulos I."/>
        </authorList>
    </citation>
    <scope>NUCLEOTIDE SEQUENCE</scope>
    <source>
        <strain evidence="7">Race5_Kim</strain>
    </source>
</reference>
<dbReference type="Gene3D" id="1.20.1540.10">
    <property type="entry name" value="Rhomboid-like"/>
    <property type="match status" value="1"/>
</dbReference>
<name>A0A9Q8L8A7_PASFU</name>
<dbReference type="Proteomes" id="UP000756132">
    <property type="component" value="Chromosome 1"/>
</dbReference>
<evidence type="ECO:0000256" key="2">
    <source>
        <dbReference type="ARBA" id="ARBA00022692"/>
    </source>
</evidence>
<evidence type="ECO:0000256" key="4">
    <source>
        <dbReference type="ARBA" id="ARBA00023136"/>
    </source>
</evidence>
<evidence type="ECO:0000313" key="8">
    <source>
        <dbReference type="Proteomes" id="UP000756132"/>
    </source>
</evidence>
<feature type="transmembrane region" description="Helical" evidence="6">
    <location>
        <begin position="204"/>
        <end position="221"/>
    </location>
</feature>
<sequence>MPLRINLPPLTRGLLLVVITLSLLNAVLRTNKWRNSLDSSPSAIAATNYLSSPQWAISYLVLIPTKSIRYPWTFLTGALVENNLVSMAISASVVYFGGKYLERAWGSREFAKAILCITMIPNIVTFFLYALWHGITGHSPEFPTPLNGLVALEAGFLVSLKQLVPEHTVSIFKGVIRMRIKHFPAVFVLANMLSGPLLGTDTAFWLSLLGFLTSWIYLRFFRISEISSTATGGEGSVMKGDASDTFAFVAFFPDLVHPVLAPICDGVYNTLVQLRLCTPFSDEAIEAGNKNAASRSEAGLPSIMNNRGGSGGGGRRAEAERRRALALRALDQRLSAAAANRTASPAPAVTTIQATLNPENSNADTGAGEIHNIAPAKEYQI</sequence>
<dbReference type="SMART" id="SM01160">
    <property type="entry name" value="DUF1751"/>
    <property type="match status" value="1"/>
</dbReference>
<dbReference type="InterPro" id="IPR013861">
    <property type="entry name" value="TMEM115/Pdh1/Rbl19"/>
</dbReference>
<dbReference type="PANTHER" id="PTHR13377">
    <property type="entry name" value="PLACENTAL PROTEIN 6"/>
    <property type="match status" value="1"/>
</dbReference>
<dbReference type="RefSeq" id="XP_047756993.1">
    <property type="nucleotide sequence ID" value="XM_047899651.1"/>
</dbReference>
<keyword evidence="4 6" id="KW-0472">Membrane</keyword>
<keyword evidence="2 6" id="KW-0812">Transmembrane</keyword>
<feature type="transmembrane region" description="Helical" evidence="6">
    <location>
        <begin position="110"/>
        <end position="132"/>
    </location>
</feature>
<evidence type="ECO:0000313" key="7">
    <source>
        <dbReference type="EMBL" id="UJO12627.1"/>
    </source>
</evidence>
<evidence type="ECO:0000256" key="3">
    <source>
        <dbReference type="ARBA" id="ARBA00022989"/>
    </source>
</evidence>
<dbReference type="SUPFAM" id="SSF144091">
    <property type="entry name" value="Rhomboid-like"/>
    <property type="match status" value="1"/>
</dbReference>
<evidence type="ECO:0000256" key="1">
    <source>
        <dbReference type="ARBA" id="ARBA00004141"/>
    </source>
</evidence>
<gene>
    <name evidence="7" type="ORF">CLAFUR5_00503</name>
</gene>
<proteinExistence type="predicted"/>
<feature type="region of interest" description="Disordered" evidence="5">
    <location>
        <begin position="292"/>
        <end position="320"/>
    </location>
</feature>
<dbReference type="InterPro" id="IPR035952">
    <property type="entry name" value="Rhomboid-like_sf"/>
</dbReference>
<dbReference type="KEGG" id="ffu:CLAFUR5_00503"/>
<dbReference type="Pfam" id="PF08551">
    <property type="entry name" value="DUF1751"/>
    <property type="match status" value="1"/>
</dbReference>
<dbReference type="GO" id="GO:0005794">
    <property type="term" value="C:Golgi apparatus"/>
    <property type="evidence" value="ECO:0007669"/>
    <property type="project" value="TreeGrafter"/>
</dbReference>
<reference evidence="7" key="2">
    <citation type="journal article" date="2022" name="Microb. Genom.">
        <title>A chromosome-scale genome assembly of the tomato pathogen Cladosporium fulvum reveals a compartmentalized genome architecture and the presence of a dispensable chromosome.</title>
        <authorList>
            <person name="Zaccaron A.Z."/>
            <person name="Chen L.H."/>
            <person name="Samaras A."/>
            <person name="Stergiopoulos I."/>
        </authorList>
    </citation>
    <scope>NUCLEOTIDE SEQUENCE</scope>
    <source>
        <strain evidence="7">Race5_Kim</strain>
    </source>
</reference>